<organism evidence="2 3">
    <name type="scientific">Elysia crispata</name>
    <name type="common">lettuce slug</name>
    <dbReference type="NCBI Taxonomy" id="231223"/>
    <lineage>
        <taxon>Eukaryota</taxon>
        <taxon>Metazoa</taxon>
        <taxon>Spiralia</taxon>
        <taxon>Lophotrochozoa</taxon>
        <taxon>Mollusca</taxon>
        <taxon>Gastropoda</taxon>
        <taxon>Heterobranchia</taxon>
        <taxon>Euthyneura</taxon>
        <taxon>Panpulmonata</taxon>
        <taxon>Sacoglossa</taxon>
        <taxon>Placobranchoidea</taxon>
        <taxon>Plakobranchidae</taxon>
        <taxon>Elysia</taxon>
    </lineage>
</organism>
<comment type="caution">
    <text evidence="2">The sequence shown here is derived from an EMBL/GenBank/DDBJ whole genome shotgun (WGS) entry which is preliminary data.</text>
</comment>
<sequence length="116" mass="13419">MSQSLREETLKLLHLGHFGIERTNQLARTIVYWPGIDKDIHDLCKSCDSYCEHQNNPPKAPVHRSMFPEKPWSQINIDHAINFMGSNWMIIVDAFSKYPCIHLTQSPSTKSTIEPR</sequence>
<proteinExistence type="predicted"/>
<name>A0AAE1CZG2_9GAST</name>
<gene>
    <name evidence="2" type="ORF">RRG08_015560</name>
</gene>
<dbReference type="Proteomes" id="UP001283361">
    <property type="component" value="Unassembled WGS sequence"/>
</dbReference>
<protein>
    <recommendedName>
        <fullName evidence="1">Integrase zinc-binding domain-containing protein</fullName>
    </recommendedName>
</protein>
<accession>A0AAE1CZG2</accession>
<dbReference type="Gene3D" id="1.10.340.70">
    <property type="match status" value="1"/>
</dbReference>
<evidence type="ECO:0000259" key="1">
    <source>
        <dbReference type="Pfam" id="PF17921"/>
    </source>
</evidence>
<evidence type="ECO:0000313" key="2">
    <source>
        <dbReference type="EMBL" id="KAK3747448.1"/>
    </source>
</evidence>
<feature type="domain" description="Integrase zinc-binding" evidence="1">
    <location>
        <begin position="3"/>
        <end position="53"/>
    </location>
</feature>
<dbReference type="InterPro" id="IPR041588">
    <property type="entry name" value="Integrase_H2C2"/>
</dbReference>
<dbReference type="Pfam" id="PF17921">
    <property type="entry name" value="Integrase_H2C2"/>
    <property type="match status" value="1"/>
</dbReference>
<dbReference type="AlphaFoldDB" id="A0AAE1CZG2"/>
<dbReference type="InterPro" id="IPR050951">
    <property type="entry name" value="Retrovirus_Pol_polyprotein"/>
</dbReference>
<dbReference type="PANTHER" id="PTHR37984:SF5">
    <property type="entry name" value="PROTEIN NYNRIN-LIKE"/>
    <property type="match status" value="1"/>
</dbReference>
<keyword evidence="3" id="KW-1185">Reference proteome</keyword>
<dbReference type="PANTHER" id="PTHR37984">
    <property type="entry name" value="PROTEIN CBG26694"/>
    <property type="match status" value="1"/>
</dbReference>
<evidence type="ECO:0000313" key="3">
    <source>
        <dbReference type="Proteomes" id="UP001283361"/>
    </source>
</evidence>
<dbReference type="EMBL" id="JAWDGP010006085">
    <property type="protein sequence ID" value="KAK3747448.1"/>
    <property type="molecule type" value="Genomic_DNA"/>
</dbReference>
<reference evidence="2" key="1">
    <citation type="journal article" date="2023" name="G3 (Bethesda)">
        <title>A reference genome for the long-term kleptoplast-retaining sea slug Elysia crispata morphotype clarki.</title>
        <authorList>
            <person name="Eastman K.E."/>
            <person name="Pendleton A.L."/>
            <person name="Shaikh M.A."/>
            <person name="Suttiyut T."/>
            <person name="Ogas R."/>
            <person name="Tomko P."/>
            <person name="Gavelis G."/>
            <person name="Widhalm J.R."/>
            <person name="Wisecaver J.H."/>
        </authorList>
    </citation>
    <scope>NUCLEOTIDE SEQUENCE</scope>
    <source>
        <strain evidence="2">ECLA1</strain>
    </source>
</reference>